<feature type="chain" id="PRO_5033022751" description="non-specific serine/threonine protein kinase" evidence="22">
    <location>
        <begin position="20"/>
        <end position="766"/>
    </location>
</feature>
<dbReference type="InterPro" id="IPR008271">
    <property type="entry name" value="Ser/Thr_kinase_AS"/>
</dbReference>
<keyword evidence="18 24" id="KW-0675">Receptor</keyword>
<evidence type="ECO:0000256" key="4">
    <source>
        <dbReference type="ARBA" id="ARBA00012513"/>
    </source>
</evidence>
<evidence type="ECO:0000256" key="2">
    <source>
        <dbReference type="ARBA" id="ARBA00004479"/>
    </source>
</evidence>
<evidence type="ECO:0000256" key="15">
    <source>
        <dbReference type="ARBA" id="ARBA00022840"/>
    </source>
</evidence>
<keyword evidence="7" id="KW-0597">Phosphoprotein</keyword>
<keyword evidence="17" id="KW-0472">Membrane</keyword>
<evidence type="ECO:0000256" key="10">
    <source>
        <dbReference type="ARBA" id="ARBA00022692"/>
    </source>
</evidence>
<evidence type="ECO:0000256" key="13">
    <source>
        <dbReference type="ARBA" id="ARBA00022741"/>
    </source>
</evidence>
<dbReference type="FunFam" id="3.80.10.10:FF:000383">
    <property type="entry name" value="Leucine-rich repeat receptor protein kinase EMS1"/>
    <property type="match status" value="1"/>
</dbReference>
<evidence type="ECO:0000259" key="23">
    <source>
        <dbReference type="PROSITE" id="PS50011"/>
    </source>
</evidence>
<keyword evidence="13" id="KW-0547">Nucleotide-binding</keyword>
<dbReference type="Pfam" id="PF00560">
    <property type="entry name" value="LRR_1"/>
    <property type="match status" value="2"/>
</dbReference>
<protein>
    <recommendedName>
        <fullName evidence="4">non-specific serine/threonine protein kinase</fullName>
        <ecNumber evidence="4">2.7.11.1</ecNumber>
    </recommendedName>
</protein>
<keyword evidence="8" id="KW-0433">Leucine-rich repeat</keyword>
<dbReference type="FunFam" id="3.80.10.10:FF:000041">
    <property type="entry name" value="LRR receptor-like serine/threonine-protein kinase ERECTA"/>
    <property type="match status" value="1"/>
</dbReference>
<dbReference type="Pfam" id="PF13855">
    <property type="entry name" value="LRR_8"/>
    <property type="match status" value="1"/>
</dbReference>
<feature type="signal peptide" evidence="22">
    <location>
        <begin position="1"/>
        <end position="19"/>
    </location>
</feature>
<evidence type="ECO:0000256" key="7">
    <source>
        <dbReference type="ARBA" id="ARBA00022553"/>
    </source>
</evidence>
<evidence type="ECO:0000256" key="22">
    <source>
        <dbReference type="SAM" id="SignalP"/>
    </source>
</evidence>
<evidence type="ECO:0000313" key="24">
    <source>
        <dbReference type="EMBL" id="GFQ04351.1"/>
    </source>
</evidence>
<dbReference type="SUPFAM" id="SSF52058">
    <property type="entry name" value="L domain-like"/>
    <property type="match status" value="2"/>
</dbReference>
<dbReference type="InterPro" id="IPR011009">
    <property type="entry name" value="Kinase-like_dom_sf"/>
</dbReference>
<keyword evidence="19" id="KW-0325">Glycoprotein</keyword>
<dbReference type="FunFam" id="3.80.10.10:FF:000101">
    <property type="entry name" value="LRR receptor-like serine/threonine-protein kinase ERECTA"/>
    <property type="match status" value="1"/>
</dbReference>
<dbReference type="Pfam" id="PF08263">
    <property type="entry name" value="LRRNT_2"/>
    <property type="match status" value="1"/>
</dbReference>
<dbReference type="GO" id="GO:0004674">
    <property type="term" value="F:protein serine/threonine kinase activity"/>
    <property type="evidence" value="ECO:0007669"/>
    <property type="project" value="UniProtKB-KW"/>
</dbReference>
<evidence type="ECO:0000256" key="5">
    <source>
        <dbReference type="ARBA" id="ARBA00022475"/>
    </source>
</evidence>
<dbReference type="InterPro" id="IPR051809">
    <property type="entry name" value="Plant_receptor-like_S/T_kinase"/>
</dbReference>
<dbReference type="Gene3D" id="3.80.10.10">
    <property type="entry name" value="Ribonuclease Inhibitor"/>
    <property type="match status" value="2"/>
</dbReference>
<gene>
    <name evidence="24" type="ORF">PHJA_002579000</name>
</gene>
<dbReference type="FunFam" id="1.10.510.10:FF:000358">
    <property type="entry name" value="Putative leucine-rich repeat receptor-like serine/threonine-protein kinase"/>
    <property type="match status" value="1"/>
</dbReference>
<keyword evidence="10" id="KW-0812">Transmembrane</keyword>
<keyword evidence="15" id="KW-0067">ATP-binding</keyword>
<dbReference type="Gene3D" id="1.10.510.10">
    <property type="entry name" value="Transferase(Phosphotransferase) domain 1"/>
    <property type="match status" value="1"/>
</dbReference>
<comment type="catalytic activity">
    <reaction evidence="21">
        <text>L-seryl-[protein] + ATP = O-phospho-L-seryl-[protein] + ADP + H(+)</text>
        <dbReference type="Rhea" id="RHEA:17989"/>
        <dbReference type="Rhea" id="RHEA-COMP:9863"/>
        <dbReference type="Rhea" id="RHEA-COMP:11604"/>
        <dbReference type="ChEBI" id="CHEBI:15378"/>
        <dbReference type="ChEBI" id="CHEBI:29999"/>
        <dbReference type="ChEBI" id="CHEBI:30616"/>
        <dbReference type="ChEBI" id="CHEBI:83421"/>
        <dbReference type="ChEBI" id="CHEBI:456216"/>
        <dbReference type="EC" id="2.7.11.1"/>
    </reaction>
</comment>
<organism evidence="24 25">
    <name type="scientific">Phtheirospermum japonicum</name>
    <dbReference type="NCBI Taxonomy" id="374723"/>
    <lineage>
        <taxon>Eukaryota</taxon>
        <taxon>Viridiplantae</taxon>
        <taxon>Streptophyta</taxon>
        <taxon>Embryophyta</taxon>
        <taxon>Tracheophyta</taxon>
        <taxon>Spermatophyta</taxon>
        <taxon>Magnoliopsida</taxon>
        <taxon>eudicotyledons</taxon>
        <taxon>Gunneridae</taxon>
        <taxon>Pentapetalae</taxon>
        <taxon>asterids</taxon>
        <taxon>lamiids</taxon>
        <taxon>Lamiales</taxon>
        <taxon>Orobanchaceae</taxon>
        <taxon>Orobanchaceae incertae sedis</taxon>
        <taxon>Phtheirospermum</taxon>
    </lineage>
</organism>
<dbReference type="GO" id="GO:0005524">
    <property type="term" value="F:ATP binding"/>
    <property type="evidence" value="ECO:0007669"/>
    <property type="project" value="UniProtKB-KW"/>
</dbReference>
<evidence type="ECO:0000256" key="9">
    <source>
        <dbReference type="ARBA" id="ARBA00022679"/>
    </source>
</evidence>
<keyword evidence="12" id="KW-0677">Repeat</keyword>
<evidence type="ECO:0000256" key="8">
    <source>
        <dbReference type="ARBA" id="ARBA00022614"/>
    </source>
</evidence>
<accession>A0A830CWS3</accession>
<dbReference type="EC" id="2.7.11.1" evidence="4"/>
<keyword evidence="16" id="KW-1133">Transmembrane helix</keyword>
<dbReference type="PANTHER" id="PTHR27008:SF596">
    <property type="entry name" value="OS02G0215500 PROTEIN"/>
    <property type="match status" value="1"/>
</dbReference>
<dbReference type="Proteomes" id="UP000653305">
    <property type="component" value="Unassembled WGS sequence"/>
</dbReference>
<dbReference type="PROSITE" id="PS50011">
    <property type="entry name" value="PROTEIN_KINASE_DOM"/>
    <property type="match status" value="1"/>
</dbReference>
<proteinExistence type="inferred from homology"/>
<evidence type="ECO:0000256" key="21">
    <source>
        <dbReference type="ARBA" id="ARBA00048679"/>
    </source>
</evidence>
<evidence type="ECO:0000256" key="16">
    <source>
        <dbReference type="ARBA" id="ARBA00022989"/>
    </source>
</evidence>
<keyword evidence="11 22" id="KW-0732">Signal</keyword>
<comment type="similarity">
    <text evidence="3">Belongs to the protein kinase superfamily. Ser/Thr protein kinase family.</text>
</comment>
<dbReference type="Gene3D" id="3.30.200.20">
    <property type="entry name" value="Phosphorylase Kinase, domain 1"/>
    <property type="match status" value="1"/>
</dbReference>
<dbReference type="OrthoDB" id="4062651at2759"/>
<comment type="subcellular location">
    <subcellularLocation>
        <location evidence="1">Cell membrane</location>
        <topology evidence="1">Single-pass membrane protein</topology>
    </subcellularLocation>
    <subcellularLocation>
        <location evidence="2">Membrane</location>
        <topology evidence="2">Single-pass type I membrane protein</topology>
    </subcellularLocation>
</comment>
<evidence type="ECO:0000256" key="14">
    <source>
        <dbReference type="ARBA" id="ARBA00022777"/>
    </source>
</evidence>
<evidence type="ECO:0000256" key="17">
    <source>
        <dbReference type="ARBA" id="ARBA00023136"/>
    </source>
</evidence>
<keyword evidence="9" id="KW-0808">Transferase</keyword>
<keyword evidence="5" id="KW-1003">Cell membrane</keyword>
<dbReference type="AlphaFoldDB" id="A0A830CWS3"/>
<evidence type="ECO:0000256" key="18">
    <source>
        <dbReference type="ARBA" id="ARBA00023170"/>
    </source>
</evidence>
<feature type="domain" description="Protein kinase" evidence="23">
    <location>
        <begin position="414"/>
        <end position="761"/>
    </location>
</feature>
<dbReference type="InterPro" id="IPR013210">
    <property type="entry name" value="LRR_N_plant-typ"/>
</dbReference>
<reference evidence="24" key="1">
    <citation type="submission" date="2020-07" db="EMBL/GenBank/DDBJ databases">
        <title>Ethylene signaling mediates host invasion by parasitic plants.</title>
        <authorList>
            <person name="Yoshida S."/>
        </authorList>
    </citation>
    <scope>NUCLEOTIDE SEQUENCE</scope>
    <source>
        <strain evidence="24">Okayama</strain>
    </source>
</reference>
<comment type="caution">
    <text evidence="24">The sequence shown here is derived from an EMBL/GenBank/DDBJ whole genome shotgun (WGS) entry which is preliminary data.</text>
</comment>
<sequence length="766" mass="83660">MLSLLIFSCFALLIPTILCNNQTDLTALLALKAYINVDPQGSLNSWNQTTHFCRWEGIQCGHKHPNRVVAINLRSQGLVGSLSPHVGNLSFLRTIILQNNTLRGPIPREIGRLRRLEYVELMVDNSLSGVIPPEFGSLYRLESLGLGLNELSGPIPESIGNLTSLMQLYLPDCGLKGEIPRSLTRLWRLRYLILEENNFTGSIPSGLFNISTINVFGVGVNGLEGSIPSTIGLTLPTLRGLGLGHNRLSGRVPISLSNASSLEQLSLTANSFTRQLPRFGGLSLLQFLGASSNSIEDDISSLVSSLTNCTNLQIMDVSENILHGQIPNTIANLSINLRTLFIASTQIHGEIPSEIQNLLGNLSSLTDLDVYGNNFTGVIPKSLVGSLKNLAYLDMSYNMLSEIIPNSLSSCISLERLYLMGNGNLCGGIWELNLPPCTSSKLTRKNNLSALLKITIPTATVAAALLCLAIFIYKRKAPNNNSPSLPSFFGILDDGQTLIAVKVLNLIVRGASKSFMAECNALRGIRHRNLVKILSICESIDFQGNDFKALIYEFNANGSLEKWLHHNGEREESDAQVTNLNMIQRLNIAIDIAEALQYLHCGTDSTIAHGDLKPSNILLDLDMTACVGDFGLARIISSMLPPQEGASSTTIGIKGTIGYVPPAGDVYSYGILVLEMFTNKKPTDDLFKDYVNLHNFVSAALQNHVMEIVDPLMIQMEPGLNNSKVEDCMASILRIGVSCSREIPRDRLSMIDVVNELHKVKSCFLT</sequence>
<keyword evidence="14 24" id="KW-0418">Kinase</keyword>
<evidence type="ECO:0000256" key="1">
    <source>
        <dbReference type="ARBA" id="ARBA00004162"/>
    </source>
</evidence>
<evidence type="ECO:0000256" key="20">
    <source>
        <dbReference type="ARBA" id="ARBA00047899"/>
    </source>
</evidence>
<dbReference type="InterPro" id="IPR001245">
    <property type="entry name" value="Ser-Thr/Tyr_kinase_cat_dom"/>
</dbReference>
<dbReference type="SMART" id="SM00220">
    <property type="entry name" value="S_TKc"/>
    <property type="match status" value="1"/>
</dbReference>
<evidence type="ECO:0000256" key="3">
    <source>
        <dbReference type="ARBA" id="ARBA00008684"/>
    </source>
</evidence>
<dbReference type="SUPFAM" id="SSF56112">
    <property type="entry name" value="Protein kinase-like (PK-like)"/>
    <property type="match status" value="1"/>
</dbReference>
<dbReference type="Pfam" id="PF07714">
    <property type="entry name" value="PK_Tyr_Ser-Thr"/>
    <property type="match status" value="1"/>
</dbReference>
<dbReference type="PANTHER" id="PTHR27008">
    <property type="entry name" value="OS04G0122200 PROTEIN"/>
    <property type="match status" value="1"/>
</dbReference>
<dbReference type="EMBL" id="BMAC01000933">
    <property type="protein sequence ID" value="GFQ04351.1"/>
    <property type="molecule type" value="Genomic_DNA"/>
</dbReference>
<evidence type="ECO:0000256" key="6">
    <source>
        <dbReference type="ARBA" id="ARBA00022527"/>
    </source>
</evidence>
<evidence type="ECO:0000313" key="25">
    <source>
        <dbReference type="Proteomes" id="UP000653305"/>
    </source>
</evidence>
<dbReference type="InterPro" id="IPR032675">
    <property type="entry name" value="LRR_dom_sf"/>
</dbReference>
<dbReference type="InterPro" id="IPR000719">
    <property type="entry name" value="Prot_kinase_dom"/>
</dbReference>
<evidence type="ECO:0000256" key="11">
    <source>
        <dbReference type="ARBA" id="ARBA00022729"/>
    </source>
</evidence>
<name>A0A830CWS3_9LAMI</name>
<keyword evidence="25" id="KW-1185">Reference proteome</keyword>
<comment type="catalytic activity">
    <reaction evidence="20">
        <text>L-threonyl-[protein] + ATP = O-phospho-L-threonyl-[protein] + ADP + H(+)</text>
        <dbReference type="Rhea" id="RHEA:46608"/>
        <dbReference type="Rhea" id="RHEA-COMP:11060"/>
        <dbReference type="Rhea" id="RHEA-COMP:11605"/>
        <dbReference type="ChEBI" id="CHEBI:15378"/>
        <dbReference type="ChEBI" id="CHEBI:30013"/>
        <dbReference type="ChEBI" id="CHEBI:30616"/>
        <dbReference type="ChEBI" id="CHEBI:61977"/>
        <dbReference type="ChEBI" id="CHEBI:456216"/>
        <dbReference type="EC" id="2.7.11.1"/>
    </reaction>
</comment>
<evidence type="ECO:0000256" key="19">
    <source>
        <dbReference type="ARBA" id="ARBA00023180"/>
    </source>
</evidence>
<dbReference type="GO" id="GO:0005886">
    <property type="term" value="C:plasma membrane"/>
    <property type="evidence" value="ECO:0007669"/>
    <property type="project" value="UniProtKB-SubCell"/>
</dbReference>
<keyword evidence="6" id="KW-0723">Serine/threonine-protein kinase</keyword>
<dbReference type="PROSITE" id="PS00108">
    <property type="entry name" value="PROTEIN_KINASE_ST"/>
    <property type="match status" value="1"/>
</dbReference>
<evidence type="ECO:0000256" key="12">
    <source>
        <dbReference type="ARBA" id="ARBA00022737"/>
    </source>
</evidence>
<dbReference type="InterPro" id="IPR001611">
    <property type="entry name" value="Leu-rich_rpt"/>
</dbReference>